<dbReference type="InterPro" id="IPR036388">
    <property type="entry name" value="WH-like_DNA-bd_sf"/>
</dbReference>
<dbReference type="GeneID" id="8738832"/>
<dbReference type="InterPro" id="IPR011991">
    <property type="entry name" value="ArsR-like_HTH"/>
</dbReference>
<proteinExistence type="predicted"/>
<dbReference type="SUPFAM" id="SSF46785">
    <property type="entry name" value="Winged helix' DNA-binding domain"/>
    <property type="match status" value="1"/>
</dbReference>
<organism evidence="2 3">
    <name type="scientific">Archaeoglobus profundus (strain DSM 5631 / JCM 9629 / NBRC 100127 / Av18)</name>
    <dbReference type="NCBI Taxonomy" id="572546"/>
    <lineage>
        <taxon>Archaea</taxon>
        <taxon>Methanobacteriati</taxon>
        <taxon>Methanobacteriota</taxon>
        <taxon>Archaeoglobi</taxon>
        <taxon>Archaeoglobales</taxon>
        <taxon>Archaeoglobaceae</taxon>
        <taxon>Archaeoglobus</taxon>
    </lineage>
</organism>
<gene>
    <name evidence="2" type="ordered locus">Arcpr_0183</name>
</gene>
<keyword evidence="3" id="KW-1185">Reference proteome</keyword>
<dbReference type="AlphaFoldDB" id="D2RG29"/>
<reference evidence="2 3" key="1">
    <citation type="journal article" date="2010" name="Stand. Genomic Sci.">
        <title>Complete genome sequence of Archaeoglobus profundus type strain (AV18).</title>
        <authorList>
            <person name="von Jan M."/>
            <person name="Lapidus A."/>
            <person name="Del Rio T.G."/>
            <person name="Copeland A."/>
            <person name="Tice H."/>
            <person name="Cheng J.F."/>
            <person name="Lucas S."/>
            <person name="Chen F."/>
            <person name="Nolan M."/>
            <person name="Goodwin L."/>
            <person name="Han C."/>
            <person name="Pitluck S."/>
            <person name="Liolios K."/>
            <person name="Ivanova N."/>
            <person name="Mavromatis K."/>
            <person name="Ovchinnikova G."/>
            <person name="Chertkov O."/>
            <person name="Pati A."/>
            <person name="Chen A."/>
            <person name="Palaniappan K."/>
            <person name="Land M."/>
            <person name="Hauser L."/>
            <person name="Chang Y.J."/>
            <person name="Jeffries C.D."/>
            <person name="Saunders E."/>
            <person name="Brettin T."/>
            <person name="Detter J.C."/>
            <person name="Chain P."/>
            <person name="Eichinger K."/>
            <person name="Huber H."/>
            <person name="Spring S."/>
            <person name="Rohde M."/>
            <person name="Goker M."/>
            <person name="Wirth R."/>
            <person name="Woyke T."/>
            <person name="Bristow J."/>
            <person name="Eisen J.A."/>
            <person name="Markowitz V."/>
            <person name="Hugenholtz P."/>
            <person name="Kyrpides N.C."/>
            <person name="Klenk H.P."/>
        </authorList>
    </citation>
    <scope>NUCLEOTIDE SEQUENCE [LARGE SCALE GENOMIC DNA]</scope>
    <source>
        <strain evidence="3">DSM 5631 / JCM 9629 / NBRC 100127 / Av18</strain>
    </source>
</reference>
<protein>
    <recommendedName>
        <fullName evidence="1">HTH arsR-type domain-containing protein</fullName>
    </recommendedName>
</protein>
<feature type="domain" description="HTH arsR-type" evidence="1">
    <location>
        <begin position="85"/>
        <end position="122"/>
    </location>
</feature>
<dbReference type="EMBL" id="CP001857">
    <property type="protein sequence ID" value="ADB57254.1"/>
    <property type="molecule type" value="Genomic_DNA"/>
</dbReference>
<name>D2RG29_ARCPA</name>
<dbReference type="InterPro" id="IPR001845">
    <property type="entry name" value="HTH_ArsR_DNA-bd_dom"/>
</dbReference>
<accession>D2RG29</accession>
<dbReference type="Proteomes" id="UP000001901">
    <property type="component" value="Chromosome"/>
</dbReference>
<dbReference type="CDD" id="cd00090">
    <property type="entry name" value="HTH_ARSR"/>
    <property type="match status" value="1"/>
</dbReference>
<sequence>MELTFRDCKIAQKAALDLVKFGRVRIERCYRLRDRFEVVYKLYLDVLWADDELIEAIKKYSENFEEDFDDVVRFLKEKNEVLRKILSLLETPKSVEELSSNLDLSRDTVSSLLNDLEEAGCVVNVGERFQRT</sequence>
<dbReference type="RefSeq" id="WP_012939590.1">
    <property type="nucleotide sequence ID" value="NC_013741.1"/>
</dbReference>
<evidence type="ECO:0000313" key="2">
    <source>
        <dbReference type="EMBL" id="ADB57254.1"/>
    </source>
</evidence>
<dbReference type="Pfam" id="PF01022">
    <property type="entry name" value="HTH_5"/>
    <property type="match status" value="1"/>
</dbReference>
<evidence type="ECO:0000313" key="3">
    <source>
        <dbReference type="Proteomes" id="UP000001901"/>
    </source>
</evidence>
<dbReference type="InterPro" id="IPR036390">
    <property type="entry name" value="WH_DNA-bd_sf"/>
</dbReference>
<dbReference type="GO" id="GO:0003700">
    <property type="term" value="F:DNA-binding transcription factor activity"/>
    <property type="evidence" value="ECO:0007669"/>
    <property type="project" value="InterPro"/>
</dbReference>
<dbReference type="KEGG" id="apo:Arcpr_0183"/>
<dbReference type="PaxDb" id="572546-Arcpr_0183"/>
<dbReference type="Gene3D" id="1.10.10.10">
    <property type="entry name" value="Winged helix-like DNA-binding domain superfamily/Winged helix DNA-binding domain"/>
    <property type="match status" value="1"/>
</dbReference>
<evidence type="ECO:0000259" key="1">
    <source>
        <dbReference type="Pfam" id="PF01022"/>
    </source>
</evidence>
<dbReference type="STRING" id="572546.Arcpr_0183"/>
<dbReference type="eggNOG" id="arCOG01685">
    <property type="taxonomic scope" value="Archaea"/>
</dbReference>
<dbReference type="HOGENOM" id="CLU_1912240_0_0_2"/>